<feature type="non-terminal residue" evidence="3">
    <location>
        <position position="246"/>
    </location>
</feature>
<feature type="domain" description="Myb-like" evidence="2">
    <location>
        <begin position="78"/>
        <end position="144"/>
    </location>
</feature>
<dbReference type="EMBL" id="CALNXK010000418">
    <property type="protein sequence ID" value="CAH3185260.1"/>
    <property type="molecule type" value="Genomic_DNA"/>
</dbReference>
<feature type="compositionally biased region" description="Basic and acidic residues" evidence="1">
    <location>
        <begin position="195"/>
        <end position="208"/>
    </location>
</feature>
<dbReference type="Pfam" id="PF13837">
    <property type="entry name" value="Myb_DNA-bind_4"/>
    <property type="match status" value="1"/>
</dbReference>
<dbReference type="PANTHER" id="PTHR47595">
    <property type="entry name" value="HEAT SHOCK 70 KDA PROTEIN 14"/>
    <property type="match status" value="1"/>
</dbReference>
<gene>
    <name evidence="3" type="ORF">PLOB_00032228</name>
</gene>
<keyword evidence="4" id="KW-1185">Reference proteome</keyword>
<evidence type="ECO:0000259" key="2">
    <source>
        <dbReference type="PROSITE" id="PS50090"/>
    </source>
</evidence>
<name>A0ABN8S2K0_9CNID</name>
<organism evidence="3 4">
    <name type="scientific">Porites lobata</name>
    <dbReference type="NCBI Taxonomy" id="104759"/>
    <lineage>
        <taxon>Eukaryota</taxon>
        <taxon>Metazoa</taxon>
        <taxon>Cnidaria</taxon>
        <taxon>Anthozoa</taxon>
        <taxon>Hexacorallia</taxon>
        <taxon>Scleractinia</taxon>
        <taxon>Fungiina</taxon>
        <taxon>Poritidae</taxon>
        <taxon>Porites</taxon>
    </lineage>
</organism>
<dbReference type="PROSITE" id="PS50090">
    <property type="entry name" value="MYB_LIKE"/>
    <property type="match status" value="1"/>
</dbReference>
<reference evidence="3 4" key="1">
    <citation type="submission" date="2022-05" db="EMBL/GenBank/DDBJ databases">
        <authorList>
            <consortium name="Genoscope - CEA"/>
            <person name="William W."/>
        </authorList>
    </citation>
    <scope>NUCLEOTIDE SEQUENCE [LARGE SCALE GENOMIC DNA]</scope>
</reference>
<dbReference type="Proteomes" id="UP001159405">
    <property type="component" value="Unassembled WGS sequence"/>
</dbReference>
<comment type="caution">
    <text evidence="3">The sequence shown here is derived from an EMBL/GenBank/DDBJ whole genome shotgun (WGS) entry which is preliminary data.</text>
</comment>
<dbReference type="PANTHER" id="PTHR47595:SF1">
    <property type="entry name" value="MYB_SANT-LIKE DNA-BINDING DOMAIN-CONTAINING PROTEIN"/>
    <property type="match status" value="1"/>
</dbReference>
<dbReference type="Gene3D" id="1.10.10.60">
    <property type="entry name" value="Homeodomain-like"/>
    <property type="match status" value="1"/>
</dbReference>
<feature type="region of interest" description="Disordered" evidence="1">
    <location>
        <begin position="187"/>
        <end position="246"/>
    </location>
</feature>
<evidence type="ECO:0000313" key="3">
    <source>
        <dbReference type="EMBL" id="CAH3185260.1"/>
    </source>
</evidence>
<accession>A0ABN8S2K0</accession>
<evidence type="ECO:0000313" key="4">
    <source>
        <dbReference type="Proteomes" id="UP001159405"/>
    </source>
</evidence>
<evidence type="ECO:0000256" key="1">
    <source>
        <dbReference type="SAM" id="MobiDB-lite"/>
    </source>
</evidence>
<feature type="compositionally biased region" description="Basic and acidic residues" evidence="1">
    <location>
        <begin position="229"/>
        <end position="246"/>
    </location>
</feature>
<feature type="compositionally biased region" description="Basic residues" evidence="1">
    <location>
        <begin position="210"/>
        <end position="220"/>
    </location>
</feature>
<sequence length="246" mass="28100">MQTYIIIGRFPFVRTGRSDLFVRKWYASVLRTVRTGSGQTGPAQGVGPISSHAPARVQRQMRGNFLAAGGKRGVRLEEEETKLITWSSNSTKLLISLRRENDSLFSKGKVRKNVAWKRIADQFNSTSSVKVTGEQCSNKWKKLEEKYKKVSEHNSRTGNDRKEREFQDEMTEFFGSNPKIVPAATVSTMAMETGTADHSDDKDEELPRKTPPKKKKRRSSKSSASEMIEFLKEFKDDKRKEELEKM</sequence>
<protein>
    <recommendedName>
        <fullName evidence="2">Myb-like domain-containing protein</fullName>
    </recommendedName>
</protein>
<dbReference type="InterPro" id="IPR044822">
    <property type="entry name" value="Myb_DNA-bind_4"/>
</dbReference>
<proteinExistence type="predicted"/>
<dbReference type="InterPro" id="IPR001005">
    <property type="entry name" value="SANT/Myb"/>
</dbReference>